<keyword evidence="2" id="KW-0479">Metal-binding</keyword>
<gene>
    <name evidence="5" type="ORF">H0485_07345</name>
</gene>
<dbReference type="SUPFAM" id="SSF53187">
    <property type="entry name" value="Zn-dependent exopeptidases"/>
    <property type="match status" value="1"/>
</dbReference>
<protein>
    <submittedName>
        <fullName evidence="5">M20 family metallopeptidase</fullName>
    </submittedName>
</protein>
<evidence type="ECO:0000256" key="2">
    <source>
        <dbReference type="ARBA" id="ARBA00022723"/>
    </source>
</evidence>
<dbReference type="PANTHER" id="PTHR43270">
    <property type="entry name" value="BETA-ALA-HIS DIPEPTIDASE"/>
    <property type="match status" value="1"/>
</dbReference>
<dbReference type="EMBL" id="JACDXX010000005">
    <property type="protein sequence ID" value="MCB5409813.1"/>
    <property type="molecule type" value="Genomic_DNA"/>
</dbReference>
<keyword evidence="1" id="KW-0645">Protease</keyword>
<dbReference type="InterPro" id="IPR001261">
    <property type="entry name" value="ArgE/DapE_CS"/>
</dbReference>
<evidence type="ECO:0000256" key="3">
    <source>
        <dbReference type="ARBA" id="ARBA00022801"/>
    </source>
</evidence>
<dbReference type="InterPro" id="IPR011650">
    <property type="entry name" value="Peptidase_M20_dimer"/>
</dbReference>
<sequence>MSVASRATALSKAAEHFDSGAFVADLARLVARPCESLNPAAAPVLLDYLALDLQPMLQAIGFEVQIHANPEAGGPPLLSASRIEDPALLTVLIYGHGDVVHGQEGSWREGLTPFTLREEGGLIYGRGTADNKGQHLVNIAALARVIALRGALGFNVRLLIEMGEEAGSPGLQAFCRQNGALLQADVLIASDGPRIMPGRATIFTGARSSLNFELSVDLREGAHHSGNFGGLIADPALILAHALAAVTDQRGQILVPEWRPDSLTPRIREVLQALPVPEAGFALDPDWGEAGLSQTERVFGWNSFAVLAMQSGRPEAPVNAISGHASAVCQLRFVTGTDPEEILPALRRHLDRAGLSQVQLTLRDTGYFPATRLDPDHPWVQFVARSLTASLGHAPHLLPNLGGSLPNDCFADILGLPTIWVPHSYAGCNQHAPDEHALASVLREGLIGMTGLFWDIGTPGLAPEPDR</sequence>
<feature type="domain" description="Peptidase M20 dimerisation" evidence="4">
    <location>
        <begin position="207"/>
        <end position="353"/>
    </location>
</feature>
<organism evidence="5 6">
    <name type="scientific">Pseudogemmobacter faecipullorum</name>
    <dbReference type="NCBI Taxonomy" id="2755041"/>
    <lineage>
        <taxon>Bacteria</taxon>
        <taxon>Pseudomonadati</taxon>
        <taxon>Pseudomonadota</taxon>
        <taxon>Alphaproteobacteria</taxon>
        <taxon>Rhodobacterales</taxon>
        <taxon>Paracoccaceae</taxon>
        <taxon>Pseudogemmobacter</taxon>
    </lineage>
</organism>
<dbReference type="PANTHER" id="PTHR43270:SF12">
    <property type="entry name" value="SUCCINYL-DIAMINOPIMELATE DESUCCINYLASE"/>
    <property type="match status" value="1"/>
</dbReference>
<reference evidence="5 6" key="1">
    <citation type="submission" date="2020-07" db="EMBL/GenBank/DDBJ databases">
        <title>Pseudogemmobacter sp. nov., isolated from poultry manure in Taiwan.</title>
        <authorList>
            <person name="Lin S.-Y."/>
            <person name="Tang Y.-S."/>
            <person name="Young C.-C."/>
        </authorList>
    </citation>
    <scope>NUCLEOTIDE SEQUENCE [LARGE SCALE GENOMIC DNA]</scope>
    <source>
        <strain evidence="5 6">CC-YST710</strain>
    </source>
</reference>
<dbReference type="Proteomes" id="UP001198571">
    <property type="component" value="Unassembled WGS sequence"/>
</dbReference>
<proteinExistence type="predicted"/>
<dbReference type="Gene3D" id="3.40.630.10">
    <property type="entry name" value="Zn peptidases"/>
    <property type="match status" value="1"/>
</dbReference>
<accession>A0ABS8CKX6</accession>
<evidence type="ECO:0000259" key="4">
    <source>
        <dbReference type="Pfam" id="PF07687"/>
    </source>
</evidence>
<dbReference type="PROSITE" id="PS00759">
    <property type="entry name" value="ARGE_DAPE_CPG2_2"/>
    <property type="match status" value="1"/>
</dbReference>
<evidence type="ECO:0000256" key="1">
    <source>
        <dbReference type="ARBA" id="ARBA00022670"/>
    </source>
</evidence>
<name>A0ABS8CKX6_9RHOB</name>
<evidence type="ECO:0000313" key="6">
    <source>
        <dbReference type="Proteomes" id="UP001198571"/>
    </source>
</evidence>
<keyword evidence="6" id="KW-1185">Reference proteome</keyword>
<keyword evidence="3" id="KW-0378">Hydrolase</keyword>
<dbReference type="RefSeq" id="WP_226934716.1">
    <property type="nucleotide sequence ID" value="NZ_JACDXX010000005.1"/>
</dbReference>
<dbReference type="Pfam" id="PF01546">
    <property type="entry name" value="Peptidase_M20"/>
    <property type="match status" value="1"/>
</dbReference>
<dbReference type="Gene3D" id="3.30.70.360">
    <property type="match status" value="1"/>
</dbReference>
<dbReference type="NCBIfam" id="NF005478">
    <property type="entry name" value="PRK07079.1"/>
    <property type="match status" value="1"/>
</dbReference>
<evidence type="ECO:0000313" key="5">
    <source>
        <dbReference type="EMBL" id="MCB5409813.1"/>
    </source>
</evidence>
<comment type="caution">
    <text evidence="5">The sequence shown here is derived from an EMBL/GenBank/DDBJ whole genome shotgun (WGS) entry which is preliminary data.</text>
</comment>
<dbReference type="Pfam" id="PF07687">
    <property type="entry name" value="M20_dimer"/>
    <property type="match status" value="1"/>
</dbReference>
<dbReference type="InterPro" id="IPR051458">
    <property type="entry name" value="Cyt/Met_Dipeptidase"/>
</dbReference>
<dbReference type="InterPro" id="IPR002933">
    <property type="entry name" value="Peptidase_M20"/>
</dbReference>